<accession>A0A1H9MPW7</accession>
<feature type="domain" description="Cupin type-2" evidence="1">
    <location>
        <begin position="34"/>
        <end position="102"/>
    </location>
</feature>
<dbReference type="PANTHER" id="PTHR36440:SF1">
    <property type="entry name" value="PUTATIVE (AFU_ORTHOLOGUE AFUA_8G07350)-RELATED"/>
    <property type="match status" value="1"/>
</dbReference>
<evidence type="ECO:0000313" key="3">
    <source>
        <dbReference type="Proteomes" id="UP000199352"/>
    </source>
</evidence>
<protein>
    <submittedName>
        <fullName evidence="2">Cupin domain-containing protein</fullName>
    </submittedName>
</protein>
<reference evidence="3" key="1">
    <citation type="submission" date="2016-10" db="EMBL/GenBank/DDBJ databases">
        <authorList>
            <person name="Varghese N."/>
            <person name="Submissions S."/>
        </authorList>
    </citation>
    <scope>NUCLEOTIDE SEQUENCE [LARGE SCALE GENOMIC DNA]</scope>
    <source>
        <strain evidence="3">CGMCC 4.3525</strain>
    </source>
</reference>
<dbReference type="Proteomes" id="UP000199352">
    <property type="component" value="Unassembled WGS sequence"/>
</dbReference>
<name>A0A1H9MPW7_9PSEU</name>
<dbReference type="Gene3D" id="2.60.120.10">
    <property type="entry name" value="Jelly Rolls"/>
    <property type="match status" value="1"/>
</dbReference>
<dbReference type="InterPro" id="IPR014710">
    <property type="entry name" value="RmlC-like_jellyroll"/>
</dbReference>
<dbReference type="InterPro" id="IPR013096">
    <property type="entry name" value="Cupin_2"/>
</dbReference>
<dbReference type="InterPro" id="IPR053146">
    <property type="entry name" value="QDO-like"/>
</dbReference>
<dbReference type="EMBL" id="FOFR01000009">
    <property type="protein sequence ID" value="SER25465.1"/>
    <property type="molecule type" value="Genomic_DNA"/>
</dbReference>
<dbReference type="AlphaFoldDB" id="A0A1H9MPW7"/>
<proteinExistence type="predicted"/>
<organism evidence="2 3">
    <name type="scientific">Lentzea xinjiangensis</name>
    <dbReference type="NCBI Taxonomy" id="402600"/>
    <lineage>
        <taxon>Bacteria</taxon>
        <taxon>Bacillati</taxon>
        <taxon>Actinomycetota</taxon>
        <taxon>Actinomycetes</taxon>
        <taxon>Pseudonocardiales</taxon>
        <taxon>Pseudonocardiaceae</taxon>
        <taxon>Lentzea</taxon>
    </lineage>
</organism>
<dbReference type="STRING" id="402600.SAMN05216188_109168"/>
<gene>
    <name evidence="2" type="ORF">SAMN05216188_109168</name>
</gene>
<dbReference type="InterPro" id="IPR011051">
    <property type="entry name" value="RmlC_Cupin_sf"/>
</dbReference>
<keyword evidence="3" id="KW-1185">Reference proteome</keyword>
<dbReference type="OrthoDB" id="5243731at2"/>
<evidence type="ECO:0000313" key="2">
    <source>
        <dbReference type="EMBL" id="SER25465.1"/>
    </source>
</evidence>
<dbReference type="SUPFAM" id="SSF51182">
    <property type="entry name" value="RmlC-like cupins"/>
    <property type="match status" value="1"/>
</dbReference>
<sequence>MSFRPAAEVGFSTRTARFVAPGSVTNGEFGLFEWRMQARQPGARPHFHKTFSESFYVLEGEITLFDGDEWIKGGEGDFLYVPPNRPHAFRNDSDAPVRMLILFTPGIAREDFFLEIGRAKDLPPEELEAFYARHDQYNLPG</sequence>
<dbReference type="Pfam" id="PF07883">
    <property type="entry name" value="Cupin_2"/>
    <property type="match status" value="1"/>
</dbReference>
<evidence type="ECO:0000259" key="1">
    <source>
        <dbReference type="Pfam" id="PF07883"/>
    </source>
</evidence>
<dbReference type="RefSeq" id="WP_089953022.1">
    <property type="nucleotide sequence ID" value="NZ_FOFR01000009.1"/>
</dbReference>
<dbReference type="PANTHER" id="PTHR36440">
    <property type="entry name" value="PUTATIVE (AFU_ORTHOLOGUE AFUA_8G07350)-RELATED"/>
    <property type="match status" value="1"/>
</dbReference>